<proteinExistence type="predicted"/>
<keyword evidence="1" id="KW-0863">Zinc-finger</keyword>
<reference evidence="5" key="1">
    <citation type="submission" date="2015-09" db="EMBL/GenBank/DDBJ databases">
        <authorList>
            <person name="Sai Rama Sridatta P."/>
        </authorList>
    </citation>
    <scope>NUCLEOTIDE SEQUENCE [LARGE SCALE GENOMIC DNA]</scope>
</reference>
<dbReference type="GeneTree" id="ENSGT00390000005844"/>
<dbReference type="GO" id="GO:0006356">
    <property type="term" value="P:regulation of transcription by RNA polymerase I"/>
    <property type="evidence" value="ECO:0007669"/>
    <property type="project" value="TreeGrafter"/>
</dbReference>
<dbReference type="PROSITE" id="PS00028">
    <property type="entry name" value="ZINC_FINGER_C2H2_1"/>
    <property type="match status" value="3"/>
</dbReference>
<feature type="region of interest" description="Disordered" evidence="2">
    <location>
        <begin position="1061"/>
        <end position="1087"/>
    </location>
</feature>
<dbReference type="GeneID" id="108880531"/>
<evidence type="ECO:0000313" key="4">
    <source>
        <dbReference type="Ensembl" id="ENSLCAP00010017498.1"/>
    </source>
</evidence>
<dbReference type="Gene3D" id="3.30.160.60">
    <property type="entry name" value="Classic Zinc Finger"/>
    <property type="match status" value="3"/>
</dbReference>
<reference evidence="4" key="3">
    <citation type="submission" date="2025-05" db="UniProtKB">
        <authorList>
            <consortium name="Ensembl"/>
        </authorList>
    </citation>
    <scope>IDENTIFICATION</scope>
</reference>
<keyword evidence="1" id="KW-0862">Zinc</keyword>
<dbReference type="Proteomes" id="UP000314980">
    <property type="component" value="Unassembled WGS sequence"/>
</dbReference>
<dbReference type="InterPro" id="IPR040436">
    <property type="entry name" value="Disconnected-like"/>
</dbReference>
<feature type="region of interest" description="Disordered" evidence="2">
    <location>
        <begin position="423"/>
        <end position="466"/>
    </location>
</feature>
<feature type="compositionally biased region" description="Basic and acidic residues" evidence="2">
    <location>
        <begin position="296"/>
        <end position="305"/>
    </location>
</feature>
<dbReference type="RefSeq" id="XP_018527614.1">
    <property type="nucleotide sequence ID" value="XM_018672098.2"/>
</dbReference>
<dbReference type="InterPro" id="IPR013087">
    <property type="entry name" value="Znf_C2H2_type"/>
</dbReference>
<feature type="region of interest" description="Disordered" evidence="2">
    <location>
        <begin position="238"/>
        <end position="371"/>
    </location>
</feature>
<dbReference type="OrthoDB" id="10070972at2759"/>
<feature type="region of interest" description="Disordered" evidence="2">
    <location>
        <begin position="895"/>
        <end position="986"/>
    </location>
</feature>
<dbReference type="InParanoid" id="A0A4W6CYF9"/>
<dbReference type="Pfam" id="PF00096">
    <property type="entry name" value="zf-C2H2"/>
    <property type="match status" value="1"/>
</dbReference>
<feature type="compositionally biased region" description="Polar residues" evidence="2">
    <location>
        <begin position="280"/>
        <end position="295"/>
    </location>
</feature>
<name>A0A4W6CYF9_LATCA</name>
<dbReference type="PROSITE" id="PS50157">
    <property type="entry name" value="ZINC_FINGER_C2H2_2"/>
    <property type="match status" value="3"/>
</dbReference>
<reference evidence="6" key="2">
    <citation type="submission" date="2025-04" db="UniProtKB">
        <authorList>
            <consortium name="RefSeq"/>
        </authorList>
    </citation>
    <scope>IDENTIFICATION</scope>
    <source>
        <tissue evidence="6">Brain</tissue>
    </source>
</reference>
<dbReference type="Proteomes" id="UP000694890">
    <property type="component" value="Unplaced"/>
</dbReference>
<dbReference type="GO" id="GO:0008270">
    <property type="term" value="F:zinc ion binding"/>
    <property type="evidence" value="ECO:0007669"/>
    <property type="project" value="UniProtKB-KW"/>
</dbReference>
<feature type="domain" description="C2H2-type" evidence="3">
    <location>
        <begin position="1018"/>
        <end position="1041"/>
    </location>
</feature>
<feature type="compositionally biased region" description="Gly residues" evidence="2">
    <location>
        <begin position="909"/>
        <end position="922"/>
    </location>
</feature>
<dbReference type="KEGG" id="lcf:108880531"/>
<evidence type="ECO:0000256" key="2">
    <source>
        <dbReference type="SAM" id="MobiDB-lite"/>
    </source>
</evidence>
<feature type="domain" description="C2H2-type" evidence="3">
    <location>
        <begin position="378"/>
        <end position="406"/>
    </location>
</feature>
<feature type="domain" description="C2H2-type" evidence="3">
    <location>
        <begin position="769"/>
        <end position="797"/>
    </location>
</feature>
<evidence type="ECO:0000313" key="5">
    <source>
        <dbReference type="Proteomes" id="UP000314980"/>
    </source>
</evidence>
<keyword evidence="5" id="KW-1185">Reference proteome</keyword>
<evidence type="ECO:0000259" key="3">
    <source>
        <dbReference type="PROSITE" id="PS50157"/>
    </source>
</evidence>
<accession>A0A4W6CYF9</accession>
<dbReference type="Pfam" id="PF12874">
    <property type="entry name" value="zf-met"/>
    <property type="match status" value="2"/>
</dbReference>
<dbReference type="PANTHER" id="PTHR15021:SF1">
    <property type="entry name" value="ZINC FINGER PROTEIN BASONUCLIN-1"/>
    <property type="match status" value="1"/>
</dbReference>
<dbReference type="GO" id="GO:0005634">
    <property type="term" value="C:nucleus"/>
    <property type="evidence" value="ECO:0007669"/>
    <property type="project" value="TreeGrafter"/>
</dbReference>
<sequence>MIMAEAICCTLVNCNCDSFKPGKLKRRQCENCKHGWVAHALSKLKVHHMYQSSQVEIVHSNVVFDICSLMLYGTQAIPIRLKILLDRLFSVLKQEEVIQILNALDWTLQDYIRGYVLQDVAGKVLDRWAIMTFEEEIATLQQFLRFGETKSIVELMALQDKEGQAVLVPSTRTNSDIRTFIERNTPRTAASLSTSKVDKLSSNSMHHFENFINSMAFMLPFQLLGSVPAPFLGSQTGTLQQQHQQQQQPCCGSVEQQSQRRDDQGRDGLGRDNPLPLSQPPENNLLGSSSVSFTTDLDRSGDKPMDSLSTTTKIEAEDFSTSDNYSDGPSTPCTPSMSSDVTQMSPEGKLRSVDRNGSSGGGVPGGSGGGGSLKKGRVFCNACEKTFYDKGTLKIHYNAVHLKIKHKCTIEGCNMVFSSLRSRNRHSANPNPRLHMPMNRNNRDKDLRGSMSADESSQGEKRPEYGTSIPVCSAESHKSVPSYMVSHVDAGSKLHNSSFPSMAQSGILFPNLKTVQPVLPFYRSLVTPAELANTPGTLPSLPLLSSSVPVKPITAPEPCITDPIPKKKSRKSSMPIKIEKETVERDEQMDKGGSSEDEAPLQGRDQEECDGSREEHMCTRQAGEERQVRGAYTGEEKDRDSPKHLLDQTLDREMTEKNDKDNGPRQAETGVITCASSPFENRLMENHCDNNLLCHEPNGNEERVERENANSMHGVGKISELKWDDGEHRLSNGGTLQLIDRNREGSDGCVDDYGDSGLSHFDPDADLPHHCEICSKTFKNPYSVKMHYQNVHLKEMHMCTVDGCNAAFPSRRSRDRHSANLNLHHKLLTKDSFSPASTLYPPSSHCRDRDSVGLDYCKDQWDRDLLHREPNSQTSVIFRGHNRMGLVFPMSKMSTAPDSAEASPIGEMEGLGGRGGVGGEDGVNGEDVAVLDLSTSSLAPPHGSSSARSSWDSDGAGSEEGEGIEEGEEVLEDSDESCDGIGVGRPGGEDLALGGERTLGCVGGGQGGLQGGGGGSPITCHVCQKVYSNKGTFRAHYKTVHLRLLHKCKVPGCDTSFSSVRSRNRHSQNPNLHRNLAVSSGATMDHE</sequence>
<dbReference type="PANTHER" id="PTHR15021">
    <property type="entry name" value="DISCONNECTED-RELATED"/>
    <property type="match status" value="1"/>
</dbReference>
<feature type="compositionally biased region" description="Gly residues" evidence="2">
    <location>
        <begin position="358"/>
        <end position="371"/>
    </location>
</feature>
<dbReference type="AlphaFoldDB" id="A0A4W6CYF9"/>
<gene>
    <name evidence="4" type="primary">BNC1</name>
    <name evidence="6" type="synonym">bnc1</name>
</gene>
<keyword evidence="1" id="KW-0479">Metal-binding</keyword>
<dbReference type="SMART" id="SM00355">
    <property type="entry name" value="ZnF_C2H2"/>
    <property type="match status" value="6"/>
</dbReference>
<feature type="compositionally biased region" description="Low complexity" evidence="2">
    <location>
        <begin position="943"/>
        <end position="956"/>
    </location>
</feature>
<organism evidence="4 5">
    <name type="scientific">Lates calcarifer</name>
    <name type="common">Barramundi</name>
    <name type="synonym">Holocentrus calcarifer</name>
    <dbReference type="NCBI Taxonomy" id="8187"/>
    <lineage>
        <taxon>Eukaryota</taxon>
        <taxon>Metazoa</taxon>
        <taxon>Chordata</taxon>
        <taxon>Craniata</taxon>
        <taxon>Vertebrata</taxon>
        <taxon>Euteleostomi</taxon>
        <taxon>Actinopterygii</taxon>
        <taxon>Neopterygii</taxon>
        <taxon>Teleostei</taxon>
        <taxon>Neoteleostei</taxon>
        <taxon>Acanthomorphata</taxon>
        <taxon>Carangaria</taxon>
        <taxon>Carangaria incertae sedis</taxon>
        <taxon>Centropomidae</taxon>
        <taxon>Lates</taxon>
    </lineage>
</organism>
<feature type="compositionally biased region" description="Polar residues" evidence="2">
    <location>
        <begin position="307"/>
        <end position="345"/>
    </location>
</feature>
<feature type="compositionally biased region" description="Acidic residues" evidence="2">
    <location>
        <begin position="957"/>
        <end position="978"/>
    </location>
</feature>
<dbReference type="CTD" id="646"/>
<evidence type="ECO:0000313" key="6">
    <source>
        <dbReference type="RefSeq" id="XP_018527614.1"/>
    </source>
</evidence>
<feature type="region of interest" description="Disordered" evidence="2">
    <location>
        <begin position="554"/>
        <end position="668"/>
    </location>
</feature>
<protein>
    <submittedName>
        <fullName evidence="4">Basonuclin zinc finger protein 1</fullName>
    </submittedName>
    <submittedName>
        <fullName evidence="6">Zinc finger protein basonuclin-1</fullName>
    </submittedName>
</protein>
<feature type="compositionally biased region" description="Basic and acidic residues" evidence="2">
    <location>
        <begin position="577"/>
        <end position="594"/>
    </location>
</feature>
<feature type="compositionally biased region" description="Basic and acidic residues" evidence="2">
    <location>
        <begin position="258"/>
        <end position="270"/>
    </location>
</feature>
<feature type="compositionally biased region" description="Basic and acidic residues" evidence="2">
    <location>
        <begin position="604"/>
        <end position="663"/>
    </location>
</feature>
<dbReference type="Ensembl" id="ENSLCAT00010017868.1">
    <property type="protein sequence ID" value="ENSLCAP00010017498.1"/>
    <property type="gene ID" value="ENSLCAG00010008309.1"/>
</dbReference>
<evidence type="ECO:0000256" key="1">
    <source>
        <dbReference type="PROSITE-ProRule" id="PRU00042"/>
    </source>
</evidence>